<evidence type="ECO:0000256" key="4">
    <source>
        <dbReference type="ARBA" id="ARBA00022964"/>
    </source>
</evidence>
<dbReference type="InterPro" id="IPR007535">
    <property type="entry name" value="Catechol_dOase_N"/>
</dbReference>
<feature type="domain" description="Intradiol ring-cleavage dioxygenases" evidence="8">
    <location>
        <begin position="442"/>
        <end position="599"/>
    </location>
</feature>
<dbReference type="Proteomes" id="UP001519654">
    <property type="component" value="Unassembled WGS sequence"/>
</dbReference>
<organism evidence="11 12">
    <name type="scientific">Paractinoplanes bogorensis</name>
    <dbReference type="NCBI Taxonomy" id="1610840"/>
    <lineage>
        <taxon>Bacteria</taxon>
        <taxon>Bacillati</taxon>
        <taxon>Actinomycetota</taxon>
        <taxon>Actinomycetes</taxon>
        <taxon>Micromonosporales</taxon>
        <taxon>Micromonosporaceae</taxon>
        <taxon>Paractinoplanes</taxon>
    </lineage>
</organism>
<dbReference type="Pfam" id="PF00465">
    <property type="entry name" value="Fe-ADH"/>
    <property type="match status" value="1"/>
</dbReference>
<comment type="caution">
    <text evidence="11">The sequence shown here is derived from an EMBL/GenBank/DDBJ whole genome shotgun (WGS) entry which is preliminary data.</text>
</comment>
<keyword evidence="6" id="KW-0408">Iron</keyword>
<gene>
    <name evidence="11" type="ORF">KOI35_01430</name>
</gene>
<dbReference type="CDD" id="cd08177">
    <property type="entry name" value="MAR"/>
    <property type="match status" value="1"/>
</dbReference>
<feature type="domain" description="Catechol dioxygenase N-terminal" evidence="9">
    <location>
        <begin position="362"/>
        <end position="432"/>
    </location>
</feature>
<feature type="domain" description="Alcohol dehydrogenase iron-type/glycerol dehydrogenase GldA" evidence="7">
    <location>
        <begin position="11"/>
        <end position="145"/>
    </location>
</feature>
<evidence type="ECO:0000313" key="11">
    <source>
        <dbReference type="EMBL" id="MBU2662159.1"/>
    </source>
</evidence>
<keyword evidence="3" id="KW-0479">Metal-binding</keyword>
<dbReference type="Pfam" id="PF25137">
    <property type="entry name" value="ADH_Fe_C"/>
    <property type="match status" value="1"/>
</dbReference>
<dbReference type="SUPFAM" id="SSF56796">
    <property type="entry name" value="Dehydroquinate synthase-like"/>
    <property type="match status" value="1"/>
</dbReference>
<dbReference type="EMBL" id="JAHKKG010000001">
    <property type="protein sequence ID" value="MBU2662159.1"/>
    <property type="molecule type" value="Genomic_DNA"/>
</dbReference>
<keyword evidence="12" id="KW-1185">Reference proteome</keyword>
<reference evidence="11 12" key="1">
    <citation type="submission" date="2021-06" db="EMBL/GenBank/DDBJ databases">
        <title>Actinoplanes lichenicola sp. nov., and Actinoplanes ovalisporus sp. nov., isolated from lichen in Thailand.</title>
        <authorList>
            <person name="Saeng-In P."/>
            <person name="Kanchanasin P."/>
            <person name="Yuki M."/>
            <person name="Kudo T."/>
            <person name="Ohkuma M."/>
            <person name="Phongsopitanun W."/>
            <person name="Tanasupawat S."/>
        </authorList>
    </citation>
    <scope>NUCLEOTIDE SEQUENCE [LARGE SCALE GENOMIC DNA]</scope>
    <source>
        <strain evidence="11 12">NBRC 110975</strain>
    </source>
</reference>
<evidence type="ECO:0000259" key="9">
    <source>
        <dbReference type="Pfam" id="PF04444"/>
    </source>
</evidence>
<evidence type="ECO:0000259" key="10">
    <source>
        <dbReference type="Pfam" id="PF25137"/>
    </source>
</evidence>
<dbReference type="Gene3D" id="2.60.130.10">
    <property type="entry name" value="Aromatic compound dioxygenase"/>
    <property type="match status" value="1"/>
</dbReference>
<dbReference type="EC" id="1.1.1.1" evidence="11"/>
<keyword evidence="4" id="KW-0223">Dioxygenase</keyword>
<dbReference type="InterPro" id="IPR015889">
    <property type="entry name" value="Intradiol_dOase_core"/>
</dbReference>
<dbReference type="Pfam" id="PF00775">
    <property type="entry name" value="Dioxygenase_C"/>
    <property type="match status" value="1"/>
</dbReference>
<dbReference type="PANTHER" id="PTHR33711">
    <property type="entry name" value="DIOXYGENASE, PUTATIVE (AFU_ORTHOLOGUE AFUA_2G02910)-RELATED"/>
    <property type="match status" value="1"/>
</dbReference>
<evidence type="ECO:0000313" key="12">
    <source>
        <dbReference type="Proteomes" id="UP001519654"/>
    </source>
</evidence>
<evidence type="ECO:0000259" key="7">
    <source>
        <dbReference type="Pfam" id="PF00465"/>
    </source>
</evidence>
<dbReference type="Pfam" id="PF04444">
    <property type="entry name" value="Dioxygenase_N"/>
    <property type="match status" value="1"/>
</dbReference>
<evidence type="ECO:0000256" key="3">
    <source>
        <dbReference type="ARBA" id="ARBA00022723"/>
    </source>
</evidence>
<dbReference type="InterPro" id="IPR000627">
    <property type="entry name" value="Intradiol_dOase_C"/>
</dbReference>
<accession>A0ABS5YFC4</accession>
<feature type="domain" description="Fe-containing alcohol dehydrogenase-like C-terminal" evidence="10">
    <location>
        <begin position="158"/>
        <end position="336"/>
    </location>
</feature>
<evidence type="ECO:0000256" key="1">
    <source>
        <dbReference type="ARBA" id="ARBA00001965"/>
    </source>
</evidence>
<dbReference type="InterPro" id="IPR001670">
    <property type="entry name" value="ADH_Fe/GldA"/>
</dbReference>
<evidence type="ECO:0000256" key="5">
    <source>
        <dbReference type="ARBA" id="ARBA00023002"/>
    </source>
</evidence>
<name>A0ABS5YFC4_9ACTN</name>
<keyword evidence="5 11" id="KW-0560">Oxidoreductase</keyword>
<dbReference type="PANTHER" id="PTHR33711:SF7">
    <property type="entry name" value="INTRADIOL RING-CLEAVAGE DIOXYGENASES DOMAIN-CONTAINING PROTEIN-RELATED"/>
    <property type="match status" value="1"/>
</dbReference>
<sequence>MESFEYTAHASRVIFGAGTLARLGDEVTRLGASRVLLLGDRAGRSLSALGSLTVAHFPDVAMHTPVEITEQALSRTDGVDCLVSVGGGSSTGLGKALAARTGLPQIAVPTTYAGSEMTPVLGETAYGKKTTRRDPALVPKTVVYDVELTLGLPVGLSVTSGLNAMAHAVEALYSPQANPAVDAFALDAVARISRALPVVSARPGDLEARADLLAGAWLASMCLGAVEMGVHHKLCHILGGSFGLPHAETHAVVLPHVMAYNASSPAMPRIAAAMGVADAPAAVFDLAARLGAPLSLASLGLAEADLAAAAELATAQPYPNPRPLSAAGVRSVLGEAWRGERPPGRPDIGWLTDEVVASFGGDPRLAQLLGDLVRRLHGFVADNDLTEDEWKGAIDFLSRTGQMCTPTRQEFVLLSDTLGISSAVDLLTNSRSPDTTPSAVLGPFYVEGPPSVPSGTDLAEGLPGAPLRVDVRIVDLSGQPVREAVVDVWQSNEDGFYDVQLPELEGPVLRARLRSDSDGRLWFRTIRPSEYPIPDDGPVGQMLRATGRHPYRAPHLHFMINAPGFRQLITQLFVAGGAYLDSDAVFGVKPDLIVEFTDSVEFTFRLGADHA</sequence>
<dbReference type="InterPro" id="IPR056798">
    <property type="entry name" value="ADH_Fe_C"/>
</dbReference>
<comment type="cofactor">
    <cofactor evidence="1">
        <name>Fe(3+)</name>
        <dbReference type="ChEBI" id="CHEBI:29034"/>
    </cofactor>
</comment>
<dbReference type="Gene3D" id="1.20.1090.10">
    <property type="entry name" value="Dehydroquinate synthase-like - alpha domain"/>
    <property type="match status" value="1"/>
</dbReference>
<proteinExistence type="inferred from homology"/>
<protein>
    <submittedName>
        <fullName evidence="11">Iron-containing alcohol dehydrogenase</fullName>
        <ecNumber evidence="11">1.1.1.1</ecNumber>
    </submittedName>
</protein>
<evidence type="ECO:0000256" key="6">
    <source>
        <dbReference type="ARBA" id="ARBA00023004"/>
    </source>
</evidence>
<evidence type="ECO:0000256" key="2">
    <source>
        <dbReference type="ARBA" id="ARBA00007825"/>
    </source>
</evidence>
<dbReference type="InterPro" id="IPR050770">
    <property type="entry name" value="Intradiol_RC_Dioxygenase"/>
</dbReference>
<dbReference type="InterPro" id="IPR034786">
    <property type="entry name" value="MAR"/>
</dbReference>
<dbReference type="GO" id="GO:0004022">
    <property type="term" value="F:alcohol dehydrogenase (NAD+) activity"/>
    <property type="evidence" value="ECO:0007669"/>
    <property type="project" value="UniProtKB-EC"/>
</dbReference>
<dbReference type="Gene3D" id="3.40.50.1970">
    <property type="match status" value="1"/>
</dbReference>
<dbReference type="SUPFAM" id="SSF49482">
    <property type="entry name" value="Aromatic compound dioxygenase"/>
    <property type="match status" value="1"/>
</dbReference>
<comment type="similarity">
    <text evidence="2">Belongs to the intradiol ring-cleavage dioxygenase family.</text>
</comment>
<evidence type="ECO:0000259" key="8">
    <source>
        <dbReference type="Pfam" id="PF00775"/>
    </source>
</evidence>
<dbReference type="RefSeq" id="WP_215784141.1">
    <property type="nucleotide sequence ID" value="NZ_JAHKKG010000001.1"/>
</dbReference>